<organism evidence="2 3">
    <name type="scientific">Polyplosphaeria fusca</name>
    <dbReference type="NCBI Taxonomy" id="682080"/>
    <lineage>
        <taxon>Eukaryota</taxon>
        <taxon>Fungi</taxon>
        <taxon>Dikarya</taxon>
        <taxon>Ascomycota</taxon>
        <taxon>Pezizomycotina</taxon>
        <taxon>Dothideomycetes</taxon>
        <taxon>Pleosporomycetidae</taxon>
        <taxon>Pleosporales</taxon>
        <taxon>Tetraplosphaeriaceae</taxon>
        <taxon>Polyplosphaeria</taxon>
    </lineage>
</organism>
<sequence length="159" mass="17485">MIDSTVNTRDDESGESTRTTITLETLLDNLRKTLNLPSAQDIEDNKAGPPAIHTSPAAVDMARPKAPLSRTKRTKHKRARRWRPLANAAHPIPAATAVAMPLTAHRNGRVPLQSISPNVRRVRLPRDPSSGFGPHAAAAWRENSENFPPEAYAAPPPWW</sequence>
<proteinExistence type="predicted"/>
<gene>
    <name evidence="2" type="ORF">EJ04DRAFT_564293</name>
</gene>
<name>A0A9P4R0F3_9PLEO</name>
<accession>A0A9P4R0F3</accession>
<feature type="region of interest" description="Disordered" evidence="1">
    <location>
        <begin position="40"/>
        <end position="79"/>
    </location>
</feature>
<evidence type="ECO:0000256" key="1">
    <source>
        <dbReference type="SAM" id="MobiDB-lite"/>
    </source>
</evidence>
<dbReference type="EMBL" id="ML996148">
    <property type="protein sequence ID" value="KAF2734434.1"/>
    <property type="molecule type" value="Genomic_DNA"/>
</dbReference>
<reference evidence="2" key="1">
    <citation type="journal article" date="2020" name="Stud. Mycol.">
        <title>101 Dothideomycetes genomes: a test case for predicting lifestyles and emergence of pathogens.</title>
        <authorList>
            <person name="Haridas S."/>
            <person name="Albert R."/>
            <person name="Binder M."/>
            <person name="Bloem J."/>
            <person name="Labutti K."/>
            <person name="Salamov A."/>
            <person name="Andreopoulos B."/>
            <person name="Baker S."/>
            <person name="Barry K."/>
            <person name="Bills G."/>
            <person name="Bluhm B."/>
            <person name="Cannon C."/>
            <person name="Castanera R."/>
            <person name="Culley D."/>
            <person name="Daum C."/>
            <person name="Ezra D."/>
            <person name="Gonzalez J."/>
            <person name="Henrissat B."/>
            <person name="Kuo A."/>
            <person name="Liang C."/>
            <person name="Lipzen A."/>
            <person name="Lutzoni F."/>
            <person name="Magnuson J."/>
            <person name="Mondo S."/>
            <person name="Nolan M."/>
            <person name="Ohm R."/>
            <person name="Pangilinan J."/>
            <person name="Park H.-J."/>
            <person name="Ramirez L."/>
            <person name="Alfaro M."/>
            <person name="Sun H."/>
            <person name="Tritt A."/>
            <person name="Yoshinaga Y."/>
            <person name="Zwiers L.-H."/>
            <person name="Turgeon B."/>
            <person name="Goodwin S."/>
            <person name="Spatafora J."/>
            <person name="Crous P."/>
            <person name="Grigoriev I."/>
        </authorList>
    </citation>
    <scope>NUCLEOTIDE SEQUENCE</scope>
    <source>
        <strain evidence="2">CBS 125425</strain>
    </source>
</reference>
<evidence type="ECO:0000313" key="3">
    <source>
        <dbReference type="Proteomes" id="UP000799444"/>
    </source>
</evidence>
<dbReference type="AlphaFoldDB" id="A0A9P4R0F3"/>
<feature type="compositionally biased region" description="Basic residues" evidence="1">
    <location>
        <begin position="70"/>
        <end position="79"/>
    </location>
</feature>
<protein>
    <submittedName>
        <fullName evidence="2">Uncharacterized protein</fullName>
    </submittedName>
</protein>
<comment type="caution">
    <text evidence="2">The sequence shown here is derived from an EMBL/GenBank/DDBJ whole genome shotgun (WGS) entry which is preliminary data.</text>
</comment>
<dbReference type="Proteomes" id="UP000799444">
    <property type="component" value="Unassembled WGS sequence"/>
</dbReference>
<evidence type="ECO:0000313" key="2">
    <source>
        <dbReference type="EMBL" id="KAF2734434.1"/>
    </source>
</evidence>
<keyword evidence="3" id="KW-1185">Reference proteome</keyword>